<dbReference type="EMBL" id="JACVVK020000138">
    <property type="protein sequence ID" value="KAK7489404.1"/>
    <property type="molecule type" value="Genomic_DNA"/>
</dbReference>
<evidence type="ECO:0000256" key="6">
    <source>
        <dbReference type="PIRSR" id="PIRSR600175-1"/>
    </source>
</evidence>
<comment type="caution">
    <text evidence="9">The sequence shown here is derived from an EMBL/GenBank/DDBJ whole genome shotgun (WGS) entry which is preliminary data.</text>
</comment>
<feature type="binding site" evidence="6">
    <location>
        <position position="283"/>
    </location>
    <ligand>
        <name>Na(+)</name>
        <dbReference type="ChEBI" id="CHEBI:29101"/>
        <label>1</label>
    </ligand>
</feature>
<dbReference type="InterPro" id="IPR037272">
    <property type="entry name" value="SNS_sf"/>
</dbReference>
<protein>
    <recommendedName>
        <fullName evidence="11">Sodium-dependent transporter</fullName>
    </recommendedName>
</protein>
<dbReference type="AlphaFoldDB" id="A0ABD0KQH4"/>
<feature type="transmembrane region" description="Helical" evidence="8">
    <location>
        <begin position="35"/>
        <end position="55"/>
    </location>
</feature>
<feature type="binding site" evidence="6">
    <location>
        <position position="43"/>
    </location>
    <ligand>
        <name>Na(+)</name>
        <dbReference type="ChEBI" id="CHEBI:29101"/>
        <label>1</label>
    </ligand>
</feature>
<dbReference type="PROSITE" id="PS50267">
    <property type="entry name" value="NA_NEUROTRAN_SYMP_3"/>
    <property type="match status" value="1"/>
</dbReference>
<dbReference type="InterPro" id="IPR000175">
    <property type="entry name" value="Na/ntran_symport"/>
</dbReference>
<feature type="transmembrane region" description="Helical" evidence="8">
    <location>
        <begin position="454"/>
        <end position="476"/>
    </location>
</feature>
<feature type="transmembrane region" description="Helical" evidence="8">
    <location>
        <begin position="385"/>
        <end position="405"/>
    </location>
</feature>
<dbReference type="Pfam" id="PF00209">
    <property type="entry name" value="SNF"/>
    <property type="match status" value="2"/>
</dbReference>
<dbReference type="SUPFAM" id="SSF161070">
    <property type="entry name" value="SNF-like"/>
    <property type="match status" value="1"/>
</dbReference>
<evidence type="ECO:0000256" key="7">
    <source>
        <dbReference type="SAM" id="MobiDB-lite"/>
    </source>
</evidence>
<feature type="transmembrane region" description="Helical" evidence="8">
    <location>
        <begin position="498"/>
        <end position="522"/>
    </location>
</feature>
<feature type="transmembrane region" description="Helical" evidence="8">
    <location>
        <begin position="167"/>
        <end position="186"/>
    </location>
</feature>
<keyword evidence="6" id="KW-0915">Sodium</keyword>
<feature type="transmembrane region" description="Helical" evidence="8">
    <location>
        <begin position="343"/>
        <end position="364"/>
    </location>
</feature>
<evidence type="ECO:0000256" key="8">
    <source>
        <dbReference type="SAM" id="Phobius"/>
    </source>
</evidence>
<dbReference type="Proteomes" id="UP001519460">
    <property type="component" value="Unassembled WGS sequence"/>
</dbReference>
<evidence type="ECO:0000256" key="1">
    <source>
        <dbReference type="ARBA" id="ARBA00004141"/>
    </source>
</evidence>
<comment type="subcellular location">
    <subcellularLocation>
        <location evidence="1">Membrane</location>
        <topology evidence="1">Multi-pass membrane protein</topology>
    </subcellularLocation>
</comment>
<keyword evidence="5 8" id="KW-0472">Membrane</keyword>
<keyword evidence="3 8" id="KW-0812">Transmembrane</keyword>
<feature type="transmembrane region" description="Helical" evidence="8">
    <location>
        <begin position="198"/>
        <end position="216"/>
    </location>
</feature>
<reference evidence="9 10" key="1">
    <citation type="journal article" date="2023" name="Sci. Data">
        <title>Genome assembly of the Korean intertidal mud-creeper Batillaria attramentaria.</title>
        <authorList>
            <person name="Patra A.K."/>
            <person name="Ho P.T."/>
            <person name="Jun S."/>
            <person name="Lee S.J."/>
            <person name="Kim Y."/>
            <person name="Won Y.J."/>
        </authorList>
    </citation>
    <scope>NUCLEOTIDE SEQUENCE [LARGE SCALE GENOMIC DNA]</scope>
    <source>
        <strain evidence="9">Wonlab-2016</strain>
    </source>
</reference>
<organism evidence="9 10">
    <name type="scientific">Batillaria attramentaria</name>
    <dbReference type="NCBI Taxonomy" id="370345"/>
    <lineage>
        <taxon>Eukaryota</taxon>
        <taxon>Metazoa</taxon>
        <taxon>Spiralia</taxon>
        <taxon>Lophotrochozoa</taxon>
        <taxon>Mollusca</taxon>
        <taxon>Gastropoda</taxon>
        <taxon>Caenogastropoda</taxon>
        <taxon>Sorbeoconcha</taxon>
        <taxon>Cerithioidea</taxon>
        <taxon>Batillariidae</taxon>
        <taxon>Batillaria</taxon>
    </lineage>
</organism>
<sequence>MASIRGSGSRSGEVVDSRIRTADIPDVRVHFSSRFTIILTCLGSVVGTGNIWRFPRVVANNSQDEGGLVFLMVWVLFLLFWSIPMLLIEYSTGRYTQHGVIDSFRQLMSEKFAWCGGWIMLVNFMIASYYSVVLGWCFYYFIHSCANSLPDNAEDSRRIFREYAEDSYWPVLTHAVAILLAGLSIAKGVRTIEKVSMLLVPCFILLILFTFVWSLTRDHADYGITYLFTPHWESFAEPRVWVDALSQNAFDTGAGMGIMIIYSSYMTRANGSVRYATLLPSLNNLVSLIAGMTVFSTVFSTLIASRPYMTQQQILEILQDSGPGSTGLTFIWIPVLFQTVGTFGRALAIMYFLCLSFAGLTSLISNMEQAAVTFDDFGLPRKFSMPLTVALVYSAGLMSALNINILTNQDFVWGFALVISGMMLQGMVIYYGVSNFRTIVVNDYGLNDWKLPKIWEYVIKFIAPIEAVILIVWWAIDLISDETQPGVDQWYEFGRETFMITIVQWLAVLLIALVPNMLVYWIRHRGTAGEKALLLTSASTSDEFDTTASSNRKSQASQSLEIRM</sequence>
<feature type="binding site" evidence="6">
    <location>
        <position position="46"/>
    </location>
    <ligand>
        <name>Na(+)</name>
        <dbReference type="ChEBI" id="CHEBI:29101"/>
        <label>1</label>
    </ligand>
</feature>
<keyword evidence="2" id="KW-0813">Transport</keyword>
<evidence type="ECO:0000256" key="3">
    <source>
        <dbReference type="ARBA" id="ARBA00022692"/>
    </source>
</evidence>
<name>A0ABD0KQH4_9CAEN</name>
<evidence type="ECO:0000313" key="9">
    <source>
        <dbReference type="EMBL" id="KAK7489404.1"/>
    </source>
</evidence>
<keyword evidence="6" id="KW-0479">Metal-binding</keyword>
<feature type="transmembrane region" description="Helical" evidence="8">
    <location>
        <begin position="411"/>
        <end position="433"/>
    </location>
</feature>
<evidence type="ECO:0008006" key="11">
    <source>
        <dbReference type="Google" id="ProtNLM"/>
    </source>
</evidence>
<accession>A0ABD0KQH4</accession>
<gene>
    <name evidence="9" type="ORF">BaRGS_00019348</name>
</gene>
<feature type="transmembrane region" description="Helical" evidence="8">
    <location>
        <begin position="285"/>
        <end position="305"/>
    </location>
</feature>
<keyword evidence="4 8" id="KW-1133">Transmembrane helix</keyword>
<dbReference type="InterPro" id="IPR047218">
    <property type="entry name" value="YocR/YhdH-like"/>
</dbReference>
<feature type="binding site" evidence="6">
    <location>
        <position position="50"/>
    </location>
    <ligand>
        <name>Na(+)</name>
        <dbReference type="ChEBI" id="CHEBI:29101"/>
        <label>1</label>
    </ligand>
</feature>
<evidence type="ECO:0000256" key="2">
    <source>
        <dbReference type="ARBA" id="ARBA00022448"/>
    </source>
</evidence>
<dbReference type="PANTHER" id="PTHR42948:SF1">
    <property type="entry name" value="TRANSPORTER"/>
    <property type="match status" value="1"/>
</dbReference>
<proteinExistence type="predicted"/>
<feature type="region of interest" description="Disordered" evidence="7">
    <location>
        <begin position="543"/>
        <end position="564"/>
    </location>
</feature>
<dbReference type="PANTHER" id="PTHR42948">
    <property type="entry name" value="TRANSPORTER"/>
    <property type="match status" value="1"/>
</dbReference>
<feature type="transmembrane region" description="Helical" evidence="8">
    <location>
        <begin position="112"/>
        <end position="142"/>
    </location>
</feature>
<evidence type="ECO:0000256" key="4">
    <source>
        <dbReference type="ARBA" id="ARBA00022989"/>
    </source>
</evidence>
<dbReference type="CDD" id="cd10336">
    <property type="entry name" value="SLC6sbd_Tyt1-Like"/>
    <property type="match status" value="1"/>
</dbReference>
<keyword evidence="10" id="KW-1185">Reference proteome</keyword>
<dbReference type="PRINTS" id="PR00176">
    <property type="entry name" value="NANEUSMPORT"/>
</dbReference>
<dbReference type="GO" id="GO:0016020">
    <property type="term" value="C:membrane"/>
    <property type="evidence" value="ECO:0007669"/>
    <property type="project" value="UniProtKB-SubCell"/>
</dbReference>
<dbReference type="NCBIfam" id="NF037979">
    <property type="entry name" value="Na_transp"/>
    <property type="match status" value="1"/>
</dbReference>
<evidence type="ECO:0000313" key="10">
    <source>
        <dbReference type="Proteomes" id="UP001519460"/>
    </source>
</evidence>
<evidence type="ECO:0000256" key="5">
    <source>
        <dbReference type="ARBA" id="ARBA00023136"/>
    </source>
</evidence>
<feature type="binding site" evidence="6">
    <location>
        <position position="362"/>
    </location>
    <ligand>
        <name>Na(+)</name>
        <dbReference type="ChEBI" id="CHEBI:29101"/>
        <label>1</label>
    </ligand>
</feature>
<feature type="transmembrane region" description="Helical" evidence="8">
    <location>
        <begin position="67"/>
        <end position="91"/>
    </location>
</feature>